<reference evidence="3 4" key="1">
    <citation type="submission" date="2020-07" db="EMBL/GenBank/DDBJ databases">
        <title>Comparative genomics of pyrophilous fungi reveals a link between fire events and developmental genes.</title>
        <authorList>
            <consortium name="DOE Joint Genome Institute"/>
            <person name="Steindorff A.S."/>
            <person name="Carver A."/>
            <person name="Calhoun S."/>
            <person name="Stillman K."/>
            <person name="Liu H."/>
            <person name="Lipzen A."/>
            <person name="Pangilinan J."/>
            <person name="Labutti K."/>
            <person name="Bruns T.D."/>
            <person name="Grigoriev I.V."/>
        </authorList>
    </citation>
    <scope>NUCLEOTIDE SEQUENCE [LARGE SCALE GENOMIC DNA]</scope>
    <source>
        <strain evidence="3 4">CBS 144469</strain>
    </source>
</reference>
<evidence type="ECO:0000313" key="3">
    <source>
        <dbReference type="EMBL" id="KAF6741645.1"/>
    </source>
</evidence>
<dbReference type="AlphaFoldDB" id="A0A8H6H724"/>
<accession>A0A8H6H724</accession>
<protein>
    <submittedName>
        <fullName evidence="3">Uncharacterized protein</fullName>
    </submittedName>
</protein>
<dbReference type="EMBL" id="JACGCI010000225">
    <property type="protein sequence ID" value="KAF6741645.1"/>
    <property type="molecule type" value="Genomic_DNA"/>
</dbReference>
<feature type="region of interest" description="Disordered" evidence="1">
    <location>
        <begin position="28"/>
        <end position="48"/>
    </location>
</feature>
<evidence type="ECO:0000256" key="2">
    <source>
        <dbReference type="SAM" id="SignalP"/>
    </source>
</evidence>
<evidence type="ECO:0000256" key="1">
    <source>
        <dbReference type="SAM" id="MobiDB-lite"/>
    </source>
</evidence>
<keyword evidence="2" id="KW-0732">Signal</keyword>
<keyword evidence="4" id="KW-1185">Reference proteome</keyword>
<sequence>MRSLVYVAVFSLVMAFGGFAVALPSPAVGTGKKRQNPSPPATATQESEPILDTDIDVIGFRPPF</sequence>
<gene>
    <name evidence="3" type="ORF">DFP72DRAFT_1083330</name>
</gene>
<comment type="caution">
    <text evidence="3">The sequence shown here is derived from an EMBL/GenBank/DDBJ whole genome shotgun (WGS) entry which is preliminary data.</text>
</comment>
<proteinExistence type="predicted"/>
<organism evidence="3 4">
    <name type="scientific">Ephemerocybe angulata</name>
    <dbReference type="NCBI Taxonomy" id="980116"/>
    <lineage>
        <taxon>Eukaryota</taxon>
        <taxon>Fungi</taxon>
        <taxon>Dikarya</taxon>
        <taxon>Basidiomycota</taxon>
        <taxon>Agaricomycotina</taxon>
        <taxon>Agaricomycetes</taxon>
        <taxon>Agaricomycetidae</taxon>
        <taxon>Agaricales</taxon>
        <taxon>Agaricineae</taxon>
        <taxon>Psathyrellaceae</taxon>
        <taxon>Ephemerocybe</taxon>
    </lineage>
</organism>
<name>A0A8H6H724_9AGAR</name>
<feature type="chain" id="PRO_5034535370" evidence="2">
    <location>
        <begin position="23"/>
        <end position="64"/>
    </location>
</feature>
<dbReference type="Proteomes" id="UP000521943">
    <property type="component" value="Unassembled WGS sequence"/>
</dbReference>
<evidence type="ECO:0000313" key="4">
    <source>
        <dbReference type="Proteomes" id="UP000521943"/>
    </source>
</evidence>
<feature type="signal peptide" evidence="2">
    <location>
        <begin position="1"/>
        <end position="22"/>
    </location>
</feature>